<dbReference type="InterPro" id="IPR037523">
    <property type="entry name" value="VOC_core"/>
</dbReference>
<dbReference type="EMBL" id="JBHSNO010000006">
    <property type="protein sequence ID" value="MFC5589758.1"/>
    <property type="molecule type" value="Genomic_DNA"/>
</dbReference>
<sequence length="163" mass="18217">MKVIPRAISHVGLNVTDMEAAISWYERVFGFFLIAPPVTFKADGSAMGDVLTDLLGEQIKEVKIAHLSASGGVGLELFQFIEPESKRYSSHDYWQGGFFHLSIIDPNIEEAIDRIVTNGGKQRSEIWPSVPGTEYKMAYCEDPDGNLIEIYTHSVERMYSNLG</sequence>
<feature type="domain" description="VOC" evidence="2">
    <location>
        <begin position="7"/>
        <end position="153"/>
    </location>
</feature>
<dbReference type="PROSITE" id="PS51819">
    <property type="entry name" value="VOC"/>
    <property type="match status" value="1"/>
</dbReference>
<accession>A0ABW0TLA7</accession>
<dbReference type="Pfam" id="PF00903">
    <property type="entry name" value="Glyoxalase"/>
    <property type="match status" value="1"/>
</dbReference>
<protein>
    <submittedName>
        <fullName evidence="3">VOC family protein</fullName>
    </submittedName>
</protein>
<reference evidence="4" key="1">
    <citation type="journal article" date="2019" name="Int. J. Syst. Evol. Microbiol.">
        <title>The Global Catalogue of Microorganisms (GCM) 10K type strain sequencing project: providing services to taxonomists for standard genome sequencing and annotation.</title>
        <authorList>
            <consortium name="The Broad Institute Genomics Platform"/>
            <consortium name="The Broad Institute Genome Sequencing Center for Infectious Disease"/>
            <person name="Wu L."/>
            <person name="Ma J."/>
        </authorList>
    </citation>
    <scope>NUCLEOTIDE SEQUENCE [LARGE SCALE GENOMIC DNA]</scope>
    <source>
        <strain evidence="4">CGMCC 4.1434</strain>
    </source>
</reference>
<evidence type="ECO:0000256" key="1">
    <source>
        <dbReference type="ARBA" id="ARBA00022723"/>
    </source>
</evidence>
<dbReference type="PANTHER" id="PTHR43048">
    <property type="entry name" value="METHYLMALONYL-COA EPIMERASE"/>
    <property type="match status" value="1"/>
</dbReference>
<dbReference type="Proteomes" id="UP001596109">
    <property type="component" value="Unassembled WGS sequence"/>
</dbReference>
<keyword evidence="4" id="KW-1185">Reference proteome</keyword>
<dbReference type="Gene3D" id="3.10.180.10">
    <property type="entry name" value="2,3-Dihydroxybiphenyl 1,2-Dioxygenase, domain 1"/>
    <property type="match status" value="1"/>
</dbReference>
<dbReference type="InterPro" id="IPR004360">
    <property type="entry name" value="Glyas_Fos-R_dOase_dom"/>
</dbReference>
<dbReference type="SUPFAM" id="SSF54593">
    <property type="entry name" value="Glyoxalase/Bleomycin resistance protein/Dihydroxybiphenyl dioxygenase"/>
    <property type="match status" value="1"/>
</dbReference>
<gene>
    <name evidence="3" type="ORF">ACFPRA_12710</name>
</gene>
<keyword evidence="1" id="KW-0479">Metal-binding</keyword>
<dbReference type="InterPro" id="IPR051785">
    <property type="entry name" value="MMCE/EMCE_epimerase"/>
</dbReference>
<evidence type="ECO:0000313" key="3">
    <source>
        <dbReference type="EMBL" id="MFC5589758.1"/>
    </source>
</evidence>
<comment type="caution">
    <text evidence="3">The sequence shown here is derived from an EMBL/GenBank/DDBJ whole genome shotgun (WGS) entry which is preliminary data.</text>
</comment>
<name>A0ABW0TLA7_9BACL</name>
<organism evidence="3 4">
    <name type="scientific">Sporosarcina soli</name>
    <dbReference type="NCBI Taxonomy" id="334736"/>
    <lineage>
        <taxon>Bacteria</taxon>
        <taxon>Bacillati</taxon>
        <taxon>Bacillota</taxon>
        <taxon>Bacilli</taxon>
        <taxon>Bacillales</taxon>
        <taxon>Caryophanaceae</taxon>
        <taxon>Sporosarcina</taxon>
    </lineage>
</organism>
<dbReference type="InterPro" id="IPR029068">
    <property type="entry name" value="Glyas_Bleomycin-R_OHBP_Dase"/>
</dbReference>
<dbReference type="RefSeq" id="WP_381435132.1">
    <property type="nucleotide sequence ID" value="NZ_JBHSNO010000006.1"/>
</dbReference>
<evidence type="ECO:0000313" key="4">
    <source>
        <dbReference type="Proteomes" id="UP001596109"/>
    </source>
</evidence>
<proteinExistence type="predicted"/>
<dbReference type="PANTHER" id="PTHR43048:SF6">
    <property type="entry name" value="BLR8189 PROTEIN"/>
    <property type="match status" value="1"/>
</dbReference>
<evidence type="ECO:0000259" key="2">
    <source>
        <dbReference type="PROSITE" id="PS51819"/>
    </source>
</evidence>